<evidence type="ECO:0000256" key="1">
    <source>
        <dbReference type="SAM" id="MobiDB-lite"/>
    </source>
</evidence>
<dbReference type="Proteomes" id="UP001596037">
    <property type="component" value="Unassembled WGS sequence"/>
</dbReference>
<proteinExistence type="predicted"/>
<feature type="compositionally biased region" description="Basic and acidic residues" evidence="1">
    <location>
        <begin position="60"/>
        <end position="89"/>
    </location>
</feature>
<dbReference type="RefSeq" id="WP_376852228.1">
    <property type="nucleotide sequence ID" value="NZ_JBHSMF010000010.1"/>
</dbReference>
<organism evidence="3 4">
    <name type="scientific">Caenimonas terrae</name>
    <dbReference type="NCBI Taxonomy" id="696074"/>
    <lineage>
        <taxon>Bacteria</taxon>
        <taxon>Pseudomonadati</taxon>
        <taxon>Pseudomonadota</taxon>
        <taxon>Betaproteobacteria</taxon>
        <taxon>Burkholderiales</taxon>
        <taxon>Comamonadaceae</taxon>
        <taxon>Caenimonas</taxon>
    </lineage>
</organism>
<keyword evidence="4" id="KW-1185">Reference proteome</keyword>
<protein>
    <recommendedName>
        <fullName evidence="5">Lipoprotein</fullName>
    </recommendedName>
</protein>
<evidence type="ECO:0000313" key="4">
    <source>
        <dbReference type="Proteomes" id="UP001596037"/>
    </source>
</evidence>
<keyword evidence="2" id="KW-0732">Signal</keyword>
<sequence>MKLLAVLLAAAGLSGCVAYPYGGPGYYGQGYYGNRGYYQAAPYVVEPPAVYIEGGRSYRRGYDGRRDHDRDGDGVRDRYDRRPDDARRY</sequence>
<evidence type="ECO:0000256" key="2">
    <source>
        <dbReference type="SAM" id="SignalP"/>
    </source>
</evidence>
<dbReference type="PROSITE" id="PS51257">
    <property type="entry name" value="PROKAR_LIPOPROTEIN"/>
    <property type="match status" value="1"/>
</dbReference>
<dbReference type="EMBL" id="JBHSMF010000010">
    <property type="protein sequence ID" value="MFC5499981.1"/>
    <property type="molecule type" value="Genomic_DNA"/>
</dbReference>
<reference evidence="4" key="1">
    <citation type="journal article" date="2019" name="Int. J. Syst. Evol. Microbiol.">
        <title>The Global Catalogue of Microorganisms (GCM) 10K type strain sequencing project: providing services to taxonomists for standard genome sequencing and annotation.</title>
        <authorList>
            <consortium name="The Broad Institute Genomics Platform"/>
            <consortium name="The Broad Institute Genome Sequencing Center for Infectious Disease"/>
            <person name="Wu L."/>
            <person name="Ma J."/>
        </authorList>
    </citation>
    <scope>NUCLEOTIDE SEQUENCE [LARGE SCALE GENOMIC DNA]</scope>
    <source>
        <strain evidence="4">CCUG 57401</strain>
    </source>
</reference>
<feature type="region of interest" description="Disordered" evidence="1">
    <location>
        <begin position="58"/>
        <end position="89"/>
    </location>
</feature>
<accession>A0ABW0NHD0</accession>
<feature type="signal peptide" evidence="2">
    <location>
        <begin position="1"/>
        <end position="18"/>
    </location>
</feature>
<comment type="caution">
    <text evidence="3">The sequence shown here is derived from an EMBL/GenBank/DDBJ whole genome shotgun (WGS) entry which is preliminary data.</text>
</comment>
<gene>
    <name evidence="3" type="ORF">ACFPOE_20735</name>
</gene>
<evidence type="ECO:0008006" key="5">
    <source>
        <dbReference type="Google" id="ProtNLM"/>
    </source>
</evidence>
<feature type="chain" id="PRO_5046713946" description="Lipoprotein" evidence="2">
    <location>
        <begin position="19"/>
        <end position="89"/>
    </location>
</feature>
<evidence type="ECO:0000313" key="3">
    <source>
        <dbReference type="EMBL" id="MFC5499981.1"/>
    </source>
</evidence>
<name>A0ABW0NHD0_9BURK</name>